<dbReference type="PANTHER" id="PTHR30349">
    <property type="entry name" value="PHAGE INTEGRASE-RELATED"/>
    <property type="match status" value="1"/>
</dbReference>
<dbReference type="InterPro" id="IPR050090">
    <property type="entry name" value="Tyrosine_recombinase_XerCD"/>
</dbReference>
<feature type="domain" description="Core-binding (CB)" evidence="7">
    <location>
        <begin position="12"/>
        <end position="108"/>
    </location>
</feature>
<feature type="non-terminal residue" evidence="8">
    <location>
        <position position="257"/>
    </location>
</feature>
<name>A0A2H0WKK6_UNCKA</name>
<organism evidence="8 9">
    <name type="scientific">candidate division WWE3 bacterium CG09_land_8_20_14_0_10_39_24</name>
    <dbReference type="NCBI Taxonomy" id="1975088"/>
    <lineage>
        <taxon>Bacteria</taxon>
        <taxon>Katanobacteria</taxon>
    </lineage>
</organism>
<dbReference type="EMBL" id="PEZN01000001">
    <property type="protein sequence ID" value="PIS13181.1"/>
    <property type="molecule type" value="Genomic_DNA"/>
</dbReference>
<dbReference type="PROSITE" id="PS51900">
    <property type="entry name" value="CB"/>
    <property type="match status" value="1"/>
</dbReference>
<dbReference type="Pfam" id="PF02899">
    <property type="entry name" value="Phage_int_SAM_1"/>
    <property type="match status" value="1"/>
</dbReference>
<dbReference type="Pfam" id="PF00589">
    <property type="entry name" value="Phage_integrase"/>
    <property type="match status" value="1"/>
</dbReference>
<protein>
    <submittedName>
        <fullName evidence="8">Uncharacterized protein</fullName>
    </submittedName>
</protein>
<dbReference type="InterPro" id="IPR002104">
    <property type="entry name" value="Integrase_catalytic"/>
</dbReference>
<dbReference type="InterPro" id="IPR004107">
    <property type="entry name" value="Integrase_SAM-like_N"/>
</dbReference>
<dbReference type="InterPro" id="IPR011010">
    <property type="entry name" value="DNA_brk_join_enz"/>
</dbReference>
<dbReference type="InterPro" id="IPR044068">
    <property type="entry name" value="CB"/>
</dbReference>
<accession>A0A2H0WKK6</accession>
<keyword evidence="2" id="KW-0229">DNA integration</keyword>
<evidence type="ECO:0000313" key="9">
    <source>
        <dbReference type="Proteomes" id="UP000230787"/>
    </source>
</evidence>
<evidence type="ECO:0000256" key="3">
    <source>
        <dbReference type="ARBA" id="ARBA00023125"/>
    </source>
</evidence>
<keyword evidence="4" id="KW-0233">DNA recombination</keyword>
<dbReference type="PROSITE" id="PS51898">
    <property type="entry name" value="TYR_RECOMBINASE"/>
    <property type="match status" value="1"/>
</dbReference>
<dbReference type="Gene3D" id="1.10.443.10">
    <property type="entry name" value="Intergrase catalytic core"/>
    <property type="match status" value="1"/>
</dbReference>
<evidence type="ECO:0000259" key="7">
    <source>
        <dbReference type="PROSITE" id="PS51900"/>
    </source>
</evidence>
<dbReference type="Proteomes" id="UP000230787">
    <property type="component" value="Unassembled WGS sequence"/>
</dbReference>
<evidence type="ECO:0000256" key="4">
    <source>
        <dbReference type="ARBA" id="ARBA00023172"/>
    </source>
</evidence>
<keyword evidence="3 5" id="KW-0238">DNA-binding</keyword>
<evidence type="ECO:0000256" key="5">
    <source>
        <dbReference type="PROSITE-ProRule" id="PRU01248"/>
    </source>
</evidence>
<dbReference type="GO" id="GO:0003677">
    <property type="term" value="F:DNA binding"/>
    <property type="evidence" value="ECO:0007669"/>
    <property type="project" value="UniProtKB-UniRule"/>
</dbReference>
<sequence length="257" mass="30028">MPQNQFLLLKMTNISSLKTEFLEHSEIERNLSQYTIKMYDYCLRDFVEFAKKHLGKDIVDLSEINLDLVKDYRINLNRRISSKSRESFKVSTQNEFLVALRSFLKFLAVEKNLQVLEIAKLRLAKPEARVPKFLNDEQLDRFLSVQNIERKSGVRDRAILEVLFSTGLRVGELVKLNVDDVKNAFESKEFNVIGKGRKVRVVYLSESAVIWLKKYLSLRKDSYKPLFLRYSGKLPEVNDPDGESFRLTARSIQRLVK</sequence>
<evidence type="ECO:0000259" key="6">
    <source>
        <dbReference type="PROSITE" id="PS51898"/>
    </source>
</evidence>
<evidence type="ECO:0000313" key="8">
    <source>
        <dbReference type="EMBL" id="PIS13181.1"/>
    </source>
</evidence>
<evidence type="ECO:0000256" key="1">
    <source>
        <dbReference type="ARBA" id="ARBA00008857"/>
    </source>
</evidence>
<dbReference type="SUPFAM" id="SSF56349">
    <property type="entry name" value="DNA breaking-rejoining enzymes"/>
    <property type="match status" value="1"/>
</dbReference>
<evidence type="ECO:0000256" key="2">
    <source>
        <dbReference type="ARBA" id="ARBA00022908"/>
    </source>
</evidence>
<dbReference type="InterPro" id="IPR013762">
    <property type="entry name" value="Integrase-like_cat_sf"/>
</dbReference>
<dbReference type="InterPro" id="IPR010998">
    <property type="entry name" value="Integrase_recombinase_N"/>
</dbReference>
<dbReference type="GO" id="GO:0015074">
    <property type="term" value="P:DNA integration"/>
    <property type="evidence" value="ECO:0007669"/>
    <property type="project" value="UniProtKB-KW"/>
</dbReference>
<proteinExistence type="inferred from homology"/>
<feature type="domain" description="Tyr recombinase" evidence="6">
    <location>
        <begin position="129"/>
        <end position="257"/>
    </location>
</feature>
<reference evidence="9" key="1">
    <citation type="submission" date="2017-09" db="EMBL/GenBank/DDBJ databases">
        <title>Depth-based differentiation of microbial function through sediment-hosted aquifers and enrichment of novel symbionts in the deep terrestrial subsurface.</title>
        <authorList>
            <person name="Probst A.J."/>
            <person name="Ladd B."/>
            <person name="Jarett J.K."/>
            <person name="Geller-Mcgrath D.E."/>
            <person name="Sieber C.M.K."/>
            <person name="Emerson J.B."/>
            <person name="Anantharaman K."/>
            <person name="Thomas B.C."/>
            <person name="Malmstrom R."/>
            <person name="Stieglmeier M."/>
            <person name="Klingl A."/>
            <person name="Woyke T."/>
            <person name="Ryan C.M."/>
            <person name="Banfield J.F."/>
        </authorList>
    </citation>
    <scope>NUCLEOTIDE SEQUENCE [LARGE SCALE GENOMIC DNA]</scope>
</reference>
<comment type="similarity">
    <text evidence="1">Belongs to the 'phage' integrase family.</text>
</comment>
<dbReference type="PANTHER" id="PTHR30349:SF41">
    <property type="entry name" value="INTEGRASE_RECOMBINASE PROTEIN MJ0367-RELATED"/>
    <property type="match status" value="1"/>
</dbReference>
<comment type="caution">
    <text evidence="8">The sequence shown here is derived from an EMBL/GenBank/DDBJ whole genome shotgun (WGS) entry which is preliminary data.</text>
</comment>
<dbReference type="GO" id="GO:0006310">
    <property type="term" value="P:DNA recombination"/>
    <property type="evidence" value="ECO:0007669"/>
    <property type="project" value="UniProtKB-KW"/>
</dbReference>
<dbReference type="Gene3D" id="1.10.150.130">
    <property type="match status" value="1"/>
</dbReference>
<dbReference type="AlphaFoldDB" id="A0A2H0WKK6"/>
<gene>
    <name evidence="8" type="ORF">COT69_00005</name>
</gene>